<name>A0A409XC33_PSICY</name>
<keyword evidence="2" id="KW-0285">Flavoprotein</keyword>
<dbReference type="InterPro" id="IPR016166">
    <property type="entry name" value="FAD-bd_PCMH"/>
</dbReference>
<protein>
    <recommendedName>
        <fullName evidence="6">FAD-binding PCMH-type domain-containing protein</fullName>
    </recommendedName>
</protein>
<dbReference type="PANTHER" id="PTHR42973:SF13">
    <property type="entry name" value="FAD-BINDING PCMH-TYPE DOMAIN-CONTAINING PROTEIN"/>
    <property type="match status" value="1"/>
</dbReference>
<keyword evidence="8" id="KW-1185">Reference proteome</keyword>
<feature type="domain" description="FAD-binding PCMH-type" evidence="6">
    <location>
        <begin position="65"/>
        <end position="235"/>
    </location>
</feature>
<sequence length="493" mass="52452">MKSLALTPFLALLINFCLAGGTFSPPPTVDSVCNNIGQSLSATSSVFYPGDLEYEAGILHWATSSTERSKCVVEPTTPTDVGKILVILGKSRIPFAIKSGGHATNKGFSSTTGVHISLSRFTGITYNATTETVDVGPGLVWDDVYAALEPFGVSALGARVTGIGIGGFLLGGGYSWQSNEYGLAIDNIVAFELVKPDGNVAIITKASEPKLFFGLKGGMNNFGIVTKFTLKTFPQSQVWGGFVANLEASVPDLEAAIVNFQATVTDPKASIVMAWNYLPSLQQIAVSQLLFYNAPIPPPGMFDAFLAPSMFESNISANRSFISLVQSSPTDASGGVRTFFNGFPVINLTAGLSHVLVNETKFWGPALANKSALTISYSMEMFQPSIYSHNPDPTAYPPSRQLFSQPFEMAYAWNSSDFDADMHAAAVASAAHIQQAAIAEGQTQVVNAPIYPNYGLAGTPIEAIYGQNVPALRALKARVDPHNVMGLTGGWKF</sequence>
<dbReference type="GO" id="GO:0071949">
    <property type="term" value="F:FAD binding"/>
    <property type="evidence" value="ECO:0007669"/>
    <property type="project" value="InterPro"/>
</dbReference>
<dbReference type="OrthoDB" id="2151789at2759"/>
<evidence type="ECO:0000313" key="8">
    <source>
        <dbReference type="Proteomes" id="UP000283269"/>
    </source>
</evidence>
<keyword evidence="5" id="KW-0732">Signal</keyword>
<accession>A0A409XC33</accession>
<comment type="similarity">
    <text evidence="1">Belongs to the oxygen-dependent FAD-linked oxidoreductase family.</text>
</comment>
<keyword evidence="3" id="KW-0274">FAD</keyword>
<dbReference type="AlphaFoldDB" id="A0A409XC33"/>
<evidence type="ECO:0000256" key="3">
    <source>
        <dbReference type="ARBA" id="ARBA00022827"/>
    </source>
</evidence>
<evidence type="ECO:0000256" key="4">
    <source>
        <dbReference type="ARBA" id="ARBA00023002"/>
    </source>
</evidence>
<reference evidence="7 8" key="1">
    <citation type="journal article" date="2018" name="Evol. Lett.">
        <title>Horizontal gene cluster transfer increased hallucinogenic mushroom diversity.</title>
        <authorList>
            <person name="Reynolds H.T."/>
            <person name="Vijayakumar V."/>
            <person name="Gluck-Thaler E."/>
            <person name="Korotkin H.B."/>
            <person name="Matheny P.B."/>
            <person name="Slot J.C."/>
        </authorList>
    </citation>
    <scope>NUCLEOTIDE SEQUENCE [LARGE SCALE GENOMIC DNA]</scope>
    <source>
        <strain evidence="7 8">2631</strain>
    </source>
</reference>
<evidence type="ECO:0000256" key="5">
    <source>
        <dbReference type="SAM" id="SignalP"/>
    </source>
</evidence>
<proteinExistence type="inferred from homology"/>
<feature type="signal peptide" evidence="5">
    <location>
        <begin position="1"/>
        <end position="19"/>
    </location>
</feature>
<dbReference type="STRING" id="93625.A0A409XC33"/>
<organism evidence="7 8">
    <name type="scientific">Psilocybe cyanescens</name>
    <dbReference type="NCBI Taxonomy" id="93625"/>
    <lineage>
        <taxon>Eukaryota</taxon>
        <taxon>Fungi</taxon>
        <taxon>Dikarya</taxon>
        <taxon>Basidiomycota</taxon>
        <taxon>Agaricomycotina</taxon>
        <taxon>Agaricomycetes</taxon>
        <taxon>Agaricomycetidae</taxon>
        <taxon>Agaricales</taxon>
        <taxon>Agaricineae</taxon>
        <taxon>Strophariaceae</taxon>
        <taxon>Psilocybe</taxon>
    </lineage>
</organism>
<dbReference type="InterPro" id="IPR050416">
    <property type="entry name" value="FAD-linked_Oxidoreductase"/>
</dbReference>
<feature type="chain" id="PRO_5019192506" description="FAD-binding PCMH-type domain-containing protein" evidence="5">
    <location>
        <begin position="20"/>
        <end position="493"/>
    </location>
</feature>
<dbReference type="Proteomes" id="UP000283269">
    <property type="component" value="Unassembled WGS sequence"/>
</dbReference>
<dbReference type="Pfam" id="PF01565">
    <property type="entry name" value="FAD_binding_4"/>
    <property type="match status" value="1"/>
</dbReference>
<dbReference type="InterPro" id="IPR036318">
    <property type="entry name" value="FAD-bd_PCMH-like_sf"/>
</dbReference>
<dbReference type="Gene3D" id="3.30.465.10">
    <property type="match status" value="1"/>
</dbReference>
<keyword evidence="4" id="KW-0560">Oxidoreductase</keyword>
<dbReference type="EMBL" id="NHYD01002099">
    <property type="protein sequence ID" value="PPQ88332.1"/>
    <property type="molecule type" value="Genomic_DNA"/>
</dbReference>
<dbReference type="SUPFAM" id="SSF56176">
    <property type="entry name" value="FAD-binding/transporter-associated domain-like"/>
    <property type="match status" value="1"/>
</dbReference>
<gene>
    <name evidence="7" type="ORF">CVT25_012443</name>
</gene>
<dbReference type="GO" id="GO:0016491">
    <property type="term" value="F:oxidoreductase activity"/>
    <property type="evidence" value="ECO:0007669"/>
    <property type="project" value="UniProtKB-KW"/>
</dbReference>
<dbReference type="InterPro" id="IPR006094">
    <property type="entry name" value="Oxid_FAD_bind_N"/>
</dbReference>
<dbReference type="PANTHER" id="PTHR42973">
    <property type="entry name" value="BINDING OXIDOREDUCTASE, PUTATIVE (AFU_ORTHOLOGUE AFUA_1G17690)-RELATED"/>
    <property type="match status" value="1"/>
</dbReference>
<evidence type="ECO:0000259" key="6">
    <source>
        <dbReference type="PROSITE" id="PS51387"/>
    </source>
</evidence>
<evidence type="ECO:0000256" key="1">
    <source>
        <dbReference type="ARBA" id="ARBA00005466"/>
    </source>
</evidence>
<dbReference type="PROSITE" id="PS51387">
    <property type="entry name" value="FAD_PCMH"/>
    <property type="match status" value="1"/>
</dbReference>
<comment type="caution">
    <text evidence="7">The sequence shown here is derived from an EMBL/GenBank/DDBJ whole genome shotgun (WGS) entry which is preliminary data.</text>
</comment>
<evidence type="ECO:0000256" key="2">
    <source>
        <dbReference type="ARBA" id="ARBA00022630"/>
    </source>
</evidence>
<dbReference type="InParanoid" id="A0A409XC33"/>
<dbReference type="InterPro" id="IPR016169">
    <property type="entry name" value="FAD-bd_PCMH_sub2"/>
</dbReference>
<evidence type="ECO:0000313" key="7">
    <source>
        <dbReference type="EMBL" id="PPQ88332.1"/>
    </source>
</evidence>